<feature type="domain" description="GCVT N-terminal" evidence="8">
    <location>
        <begin position="24"/>
        <end position="296"/>
    </location>
</feature>
<dbReference type="InterPro" id="IPR028896">
    <property type="entry name" value="GcvT/YgfZ/DmdA"/>
</dbReference>
<dbReference type="InterPro" id="IPR013977">
    <property type="entry name" value="GcvT_C"/>
</dbReference>
<evidence type="ECO:0000256" key="6">
    <source>
        <dbReference type="ARBA" id="ARBA00047665"/>
    </source>
</evidence>
<keyword evidence="11" id="KW-1185">Reference proteome</keyword>
<keyword evidence="3 7" id="KW-0032">Aminotransferase</keyword>
<accession>A0ABN2TF42</accession>
<dbReference type="Proteomes" id="UP001500755">
    <property type="component" value="Unassembled WGS sequence"/>
</dbReference>
<dbReference type="NCBIfam" id="NF001567">
    <property type="entry name" value="PRK00389.1"/>
    <property type="match status" value="1"/>
</dbReference>
<dbReference type="InterPro" id="IPR022903">
    <property type="entry name" value="GcvT_bac"/>
</dbReference>
<evidence type="ECO:0000256" key="1">
    <source>
        <dbReference type="ARBA" id="ARBA00008609"/>
    </source>
</evidence>
<dbReference type="PANTHER" id="PTHR43757">
    <property type="entry name" value="AMINOMETHYLTRANSFERASE"/>
    <property type="match status" value="1"/>
</dbReference>
<dbReference type="SUPFAM" id="SSF103025">
    <property type="entry name" value="Folate-binding domain"/>
    <property type="match status" value="1"/>
</dbReference>
<dbReference type="Gene3D" id="3.30.70.1400">
    <property type="entry name" value="Aminomethyltransferase beta-barrel domains"/>
    <property type="match status" value="1"/>
</dbReference>
<dbReference type="InterPro" id="IPR027266">
    <property type="entry name" value="TrmE/GcvT-like"/>
</dbReference>
<protein>
    <recommendedName>
        <fullName evidence="2 7">Aminomethyltransferase</fullName>
        <ecNumber evidence="2 7">2.1.2.10</ecNumber>
    </recommendedName>
    <alternativeName>
        <fullName evidence="5 7">Glycine cleavage system T protein</fullName>
    </alternativeName>
</protein>
<dbReference type="Pfam" id="PF08669">
    <property type="entry name" value="GCV_T_C"/>
    <property type="match status" value="1"/>
</dbReference>
<dbReference type="Gene3D" id="3.30.1360.120">
    <property type="entry name" value="Probable tRNA modification gtpase trme, domain 1"/>
    <property type="match status" value="1"/>
</dbReference>
<sequence>MSDTTAAAQEATRAAEDAPRKTSLYEVHAALGASFTDFGGWDMPLKYGSELAEHRAVRGTAGLFDLSHMGEVRVSGKDAGLYLDHALVARYSTMKVGKAKYGVIVNEDGFVVDDLITYRIAEDEYLVVPNASNAPVVAAALAERVAGFEAAHASIPGTSGGPEVTVVDESAETSLVAVQGPQSEAIVVKALDAGIDASLVTELRYYAWSPVTIAGIDVMLARTGYTGEDGFELYVPNASAVALWEALVAAGEGFDLVPCGLAARDSLRLEAGMPLYGHELTLATTPVDAGLGKMVEGSLKNKEWDFFAKPALEAKVGSQPARLLVGLTSEGRRAAREGAAILVDGTEIGTVTSGQPSPTLGHPIALGYVDPQFAEPGTAVAVDIRGKAHDFVVAALPFYSRER</sequence>
<dbReference type="HAMAP" id="MF_00259">
    <property type="entry name" value="GcvT"/>
    <property type="match status" value="1"/>
</dbReference>
<dbReference type="PIRSF" id="PIRSF006487">
    <property type="entry name" value="GcvT"/>
    <property type="match status" value="1"/>
</dbReference>
<dbReference type="Gene3D" id="4.10.1250.10">
    <property type="entry name" value="Aminomethyltransferase fragment"/>
    <property type="match status" value="1"/>
</dbReference>
<comment type="catalytic activity">
    <reaction evidence="6 7">
        <text>N(6)-[(R)-S(8)-aminomethyldihydrolipoyl]-L-lysyl-[protein] + (6S)-5,6,7,8-tetrahydrofolate = N(6)-[(R)-dihydrolipoyl]-L-lysyl-[protein] + (6R)-5,10-methylene-5,6,7,8-tetrahydrofolate + NH4(+)</text>
        <dbReference type="Rhea" id="RHEA:16945"/>
        <dbReference type="Rhea" id="RHEA-COMP:10475"/>
        <dbReference type="Rhea" id="RHEA-COMP:10492"/>
        <dbReference type="ChEBI" id="CHEBI:15636"/>
        <dbReference type="ChEBI" id="CHEBI:28938"/>
        <dbReference type="ChEBI" id="CHEBI:57453"/>
        <dbReference type="ChEBI" id="CHEBI:83100"/>
        <dbReference type="ChEBI" id="CHEBI:83143"/>
        <dbReference type="EC" id="2.1.2.10"/>
    </reaction>
</comment>
<dbReference type="InterPro" id="IPR029043">
    <property type="entry name" value="GcvT/YgfZ_C"/>
</dbReference>
<dbReference type="InterPro" id="IPR006223">
    <property type="entry name" value="GcvT"/>
</dbReference>
<comment type="function">
    <text evidence="7">The glycine cleavage system catalyzes the degradation of glycine.</text>
</comment>
<gene>
    <name evidence="7 10" type="primary">gcvT</name>
    <name evidence="10" type="ORF">GCM10009755_17180</name>
</gene>
<evidence type="ECO:0000259" key="9">
    <source>
        <dbReference type="Pfam" id="PF08669"/>
    </source>
</evidence>
<organism evidence="10 11">
    <name type="scientific">Brevibacterium samyangense</name>
    <dbReference type="NCBI Taxonomy" id="366888"/>
    <lineage>
        <taxon>Bacteria</taxon>
        <taxon>Bacillati</taxon>
        <taxon>Actinomycetota</taxon>
        <taxon>Actinomycetes</taxon>
        <taxon>Micrococcales</taxon>
        <taxon>Brevibacteriaceae</taxon>
        <taxon>Brevibacterium</taxon>
    </lineage>
</organism>
<evidence type="ECO:0000256" key="7">
    <source>
        <dbReference type="HAMAP-Rule" id="MF_00259"/>
    </source>
</evidence>
<evidence type="ECO:0000256" key="3">
    <source>
        <dbReference type="ARBA" id="ARBA00022576"/>
    </source>
</evidence>
<keyword evidence="4 7" id="KW-0808">Transferase</keyword>
<dbReference type="InterPro" id="IPR006222">
    <property type="entry name" value="GCVT_N"/>
</dbReference>
<feature type="domain" description="Aminomethyltransferase C-terminal" evidence="9">
    <location>
        <begin position="322"/>
        <end position="399"/>
    </location>
</feature>
<dbReference type="SUPFAM" id="SSF101790">
    <property type="entry name" value="Aminomethyltransferase beta-barrel domain"/>
    <property type="match status" value="1"/>
</dbReference>
<evidence type="ECO:0000313" key="10">
    <source>
        <dbReference type="EMBL" id="GAA2007431.1"/>
    </source>
</evidence>
<evidence type="ECO:0000256" key="4">
    <source>
        <dbReference type="ARBA" id="ARBA00022679"/>
    </source>
</evidence>
<dbReference type="Pfam" id="PF01571">
    <property type="entry name" value="GCV_T"/>
    <property type="match status" value="1"/>
</dbReference>
<dbReference type="RefSeq" id="WP_344308798.1">
    <property type="nucleotide sequence ID" value="NZ_BAAANO010000015.1"/>
</dbReference>
<evidence type="ECO:0000256" key="5">
    <source>
        <dbReference type="ARBA" id="ARBA00031395"/>
    </source>
</evidence>
<name>A0ABN2TF42_9MICO</name>
<evidence type="ECO:0000259" key="8">
    <source>
        <dbReference type="Pfam" id="PF01571"/>
    </source>
</evidence>
<comment type="similarity">
    <text evidence="1 7">Belongs to the GcvT family.</text>
</comment>
<comment type="subunit">
    <text evidence="7">The glycine cleavage system is composed of four proteins: P, T, L and H.</text>
</comment>
<evidence type="ECO:0000256" key="2">
    <source>
        <dbReference type="ARBA" id="ARBA00012616"/>
    </source>
</evidence>
<evidence type="ECO:0000313" key="11">
    <source>
        <dbReference type="Proteomes" id="UP001500755"/>
    </source>
</evidence>
<comment type="caution">
    <text evidence="10">The sequence shown here is derived from an EMBL/GenBank/DDBJ whole genome shotgun (WGS) entry which is preliminary data.</text>
</comment>
<dbReference type="EMBL" id="BAAANO010000015">
    <property type="protein sequence ID" value="GAA2007431.1"/>
    <property type="molecule type" value="Genomic_DNA"/>
</dbReference>
<proteinExistence type="inferred from homology"/>
<dbReference type="Gene3D" id="2.40.30.110">
    <property type="entry name" value="Aminomethyltransferase beta-barrel domains"/>
    <property type="match status" value="1"/>
</dbReference>
<reference evidence="10 11" key="1">
    <citation type="journal article" date="2019" name="Int. J. Syst. Evol. Microbiol.">
        <title>The Global Catalogue of Microorganisms (GCM) 10K type strain sequencing project: providing services to taxonomists for standard genome sequencing and annotation.</title>
        <authorList>
            <consortium name="The Broad Institute Genomics Platform"/>
            <consortium name="The Broad Institute Genome Sequencing Center for Infectious Disease"/>
            <person name="Wu L."/>
            <person name="Ma J."/>
        </authorList>
    </citation>
    <scope>NUCLEOTIDE SEQUENCE [LARGE SCALE GENOMIC DNA]</scope>
    <source>
        <strain evidence="10 11">JCM 14546</strain>
    </source>
</reference>
<dbReference type="EC" id="2.1.2.10" evidence="2 7"/>
<dbReference type="NCBIfam" id="TIGR00528">
    <property type="entry name" value="gcvT"/>
    <property type="match status" value="1"/>
</dbReference>
<dbReference type="PANTHER" id="PTHR43757:SF2">
    <property type="entry name" value="AMINOMETHYLTRANSFERASE, MITOCHONDRIAL"/>
    <property type="match status" value="1"/>
</dbReference>